<keyword evidence="1" id="KW-0175">Coiled coil</keyword>
<evidence type="ECO:0000313" key="2">
    <source>
        <dbReference type="EMBL" id="MFC2925008.1"/>
    </source>
</evidence>
<keyword evidence="3" id="KW-1185">Reference proteome</keyword>
<comment type="caution">
    <text evidence="2">The sequence shown here is derived from an EMBL/GenBank/DDBJ whole genome shotgun (WGS) entry which is preliminary data.</text>
</comment>
<sequence>MAKNAKHKGNGYDLSVVSEIVGRHEELDAECESIMGKARRECQSRRADQKELLQDAEDAHGIPKKVLRAELRIRKQERKLQKTKDEIDDEIVDDVLNLHDQLGEYASTPLGAAAVKKAEAGEAATQEAA</sequence>
<reference evidence="3" key="1">
    <citation type="journal article" date="2019" name="Int. J. Syst. Evol. Microbiol.">
        <title>The Global Catalogue of Microorganisms (GCM) 10K type strain sequencing project: providing services to taxonomists for standard genome sequencing and annotation.</title>
        <authorList>
            <consortium name="The Broad Institute Genomics Platform"/>
            <consortium name="The Broad Institute Genome Sequencing Center for Infectious Disease"/>
            <person name="Wu L."/>
            <person name="Ma J."/>
        </authorList>
    </citation>
    <scope>NUCLEOTIDE SEQUENCE [LARGE SCALE GENOMIC DNA]</scope>
    <source>
        <strain evidence="3">KCTC 52487</strain>
    </source>
</reference>
<proteinExistence type="predicted"/>
<organism evidence="2 3">
    <name type="scientific">Hyphobacterium vulgare</name>
    <dbReference type="NCBI Taxonomy" id="1736751"/>
    <lineage>
        <taxon>Bacteria</taxon>
        <taxon>Pseudomonadati</taxon>
        <taxon>Pseudomonadota</taxon>
        <taxon>Alphaproteobacteria</taxon>
        <taxon>Maricaulales</taxon>
        <taxon>Maricaulaceae</taxon>
        <taxon>Hyphobacterium</taxon>
    </lineage>
</organism>
<feature type="coiled-coil region" evidence="1">
    <location>
        <begin position="39"/>
        <end position="93"/>
    </location>
</feature>
<evidence type="ECO:0000256" key="1">
    <source>
        <dbReference type="SAM" id="Coils"/>
    </source>
</evidence>
<dbReference type="Proteomes" id="UP001595379">
    <property type="component" value="Unassembled WGS sequence"/>
</dbReference>
<protein>
    <submittedName>
        <fullName evidence="2">Uncharacterized protein</fullName>
    </submittedName>
</protein>
<evidence type="ECO:0000313" key="3">
    <source>
        <dbReference type="Proteomes" id="UP001595379"/>
    </source>
</evidence>
<name>A0ABV6ZUE4_9PROT</name>
<dbReference type="RefSeq" id="WP_343163891.1">
    <property type="nucleotide sequence ID" value="NZ_JBHRSV010000001.1"/>
</dbReference>
<accession>A0ABV6ZUE4</accession>
<gene>
    <name evidence="2" type="ORF">ACFOOR_02695</name>
</gene>
<dbReference type="EMBL" id="JBHRSV010000001">
    <property type="protein sequence ID" value="MFC2925008.1"/>
    <property type="molecule type" value="Genomic_DNA"/>
</dbReference>